<dbReference type="Gene3D" id="3.40.1230.10">
    <property type="entry name" value="MTH938-like"/>
    <property type="match status" value="1"/>
</dbReference>
<dbReference type="InterPro" id="IPR007523">
    <property type="entry name" value="NDUFAF3/AAMDC"/>
</dbReference>
<dbReference type="InterPro" id="IPR036748">
    <property type="entry name" value="MTH938-like_sf"/>
</dbReference>
<evidence type="ECO:0000313" key="2">
    <source>
        <dbReference type="Proteomes" id="UP000824755"/>
    </source>
</evidence>
<dbReference type="RefSeq" id="WP_220379145.1">
    <property type="nucleotide sequence ID" value="NZ_CP080544.1"/>
</dbReference>
<dbReference type="EMBL" id="CP080544">
    <property type="protein sequence ID" value="QYR52359.1"/>
    <property type="molecule type" value="Genomic_DNA"/>
</dbReference>
<dbReference type="Pfam" id="PF04430">
    <property type="entry name" value="DUF498"/>
    <property type="match status" value="1"/>
</dbReference>
<organism evidence="1 2">
    <name type="scientific">Lysobacter soyae</name>
    <dbReference type="NCBI Taxonomy" id="2764185"/>
    <lineage>
        <taxon>Bacteria</taxon>
        <taxon>Pseudomonadati</taxon>
        <taxon>Pseudomonadota</taxon>
        <taxon>Gammaproteobacteria</taxon>
        <taxon>Lysobacterales</taxon>
        <taxon>Lysobacteraceae</taxon>
        <taxon>Lysobacter</taxon>
    </lineage>
</organism>
<accession>A0ABX8WQ32</accession>
<name>A0ABX8WQ32_9GAMM</name>
<reference evidence="1 2" key="1">
    <citation type="submission" date="2021-08" db="EMBL/GenBank/DDBJ databases">
        <title>Lysobacter sp. strain CJ11 Genome sequencing and assembly.</title>
        <authorList>
            <person name="Kim I."/>
        </authorList>
    </citation>
    <scope>NUCLEOTIDE SEQUENCE [LARGE SCALE GENOMIC DNA]</scope>
    <source>
        <strain evidence="1 2">CJ11</strain>
    </source>
</reference>
<dbReference type="SUPFAM" id="SSF64076">
    <property type="entry name" value="MTH938-like"/>
    <property type="match status" value="1"/>
</dbReference>
<keyword evidence="2" id="KW-1185">Reference proteome</keyword>
<proteinExistence type="predicted"/>
<evidence type="ECO:0000313" key="1">
    <source>
        <dbReference type="EMBL" id="QYR52359.1"/>
    </source>
</evidence>
<evidence type="ECO:0008006" key="3">
    <source>
        <dbReference type="Google" id="ProtNLM"/>
    </source>
</evidence>
<dbReference type="PANTHER" id="PTHR21192">
    <property type="entry name" value="NUCLEAR PROTEIN E3-3"/>
    <property type="match status" value="1"/>
</dbReference>
<dbReference type="Proteomes" id="UP000824755">
    <property type="component" value="Chromosome"/>
</dbReference>
<protein>
    <recommendedName>
        <fullName evidence="3">Xcc1710-like domain-containing protein</fullName>
    </recommendedName>
</protein>
<dbReference type="PANTHER" id="PTHR21192:SF2">
    <property type="entry name" value="NADH DEHYDROGENASE [UBIQUINONE] 1 ALPHA SUBCOMPLEX ASSEMBLY FACTOR 3"/>
    <property type="match status" value="1"/>
</dbReference>
<gene>
    <name evidence="1" type="ORF">H8L67_07045</name>
</gene>
<sequence>MDLIREEAPDFRFVMRGANGREARVNEEILRQSFIVTPDQLIKDWDVHALTELDAAAIAPLIALAPEVIILGCGDTQAFPHPSIMAACLSRGIGLESMVNDAAARTFNVLASEGRNAIAAFILSR</sequence>